<dbReference type="Proteomes" id="UP001241377">
    <property type="component" value="Unassembled WGS sequence"/>
</dbReference>
<proteinExistence type="predicted"/>
<reference evidence="1" key="1">
    <citation type="submission" date="2023-04" db="EMBL/GenBank/DDBJ databases">
        <title>Draft Genome sequencing of Naganishia species isolated from polar environments using Oxford Nanopore Technology.</title>
        <authorList>
            <person name="Leo P."/>
            <person name="Venkateswaran K."/>
        </authorList>
    </citation>
    <scope>NUCLEOTIDE SEQUENCE</scope>
    <source>
        <strain evidence="1">MNA-CCFEE 5261</strain>
    </source>
</reference>
<evidence type="ECO:0000313" key="1">
    <source>
        <dbReference type="EMBL" id="KAJ9093028.1"/>
    </source>
</evidence>
<organism evidence="1 2">
    <name type="scientific">Naganishia cerealis</name>
    <dbReference type="NCBI Taxonomy" id="610337"/>
    <lineage>
        <taxon>Eukaryota</taxon>
        <taxon>Fungi</taxon>
        <taxon>Dikarya</taxon>
        <taxon>Basidiomycota</taxon>
        <taxon>Agaricomycotina</taxon>
        <taxon>Tremellomycetes</taxon>
        <taxon>Filobasidiales</taxon>
        <taxon>Filobasidiaceae</taxon>
        <taxon>Naganishia</taxon>
    </lineage>
</organism>
<comment type="caution">
    <text evidence="1">The sequence shown here is derived from an EMBL/GenBank/DDBJ whole genome shotgun (WGS) entry which is preliminary data.</text>
</comment>
<protein>
    <submittedName>
        <fullName evidence="1">Uncharacterized protein</fullName>
    </submittedName>
</protein>
<name>A0ACC2V1R4_9TREE</name>
<dbReference type="EMBL" id="JASBWR010000128">
    <property type="protein sequence ID" value="KAJ9093028.1"/>
    <property type="molecule type" value="Genomic_DNA"/>
</dbReference>
<evidence type="ECO:0000313" key="2">
    <source>
        <dbReference type="Proteomes" id="UP001241377"/>
    </source>
</evidence>
<accession>A0ACC2V1R4</accession>
<gene>
    <name evidence="1" type="ORF">QFC19_008523</name>
</gene>
<sequence>MRFSSVVALATSAAVAAAKDVACVVDGTAVSTVDLDTGDCQFPIPDSLPVSFEYTSPEEYKTDFYYTIAQNFRYFNDIVNAGRIISVPAKSLYGSDAAPLYHVHAEKSPASNSTLKRRLDAYKRDGASDLADSLKTLDGTPVDGHKFQVLDISSASGSSVTAAPATSTATETNTLIVTITSCSDNKCSETVVPGKETVTTVTVNDEVTSYTTVCPLTEEATSTKIVTITSCNEDKCVETAVPGKETLTTVTVNGEVTSYTTVCPLTEEGTSTEVEGTSTVFVTVTSCADNKCSETVVPGKETLTTVTVNGEVTAYTTVCPVSEEKESTVYVTVTSCEGNKCATSIIPSTVAPVTVPTGFTNSSTPATAAPATETPTTLAPATVAPSTGAPATKAPATSAPGTSAPATKAPATEAPEQDTTSTVIATVHQSSAAAEASSVSTYEAAAAGMSKSFLALALIPLVGLF</sequence>
<keyword evidence="2" id="KW-1185">Reference proteome</keyword>